<dbReference type="Pfam" id="PF04059">
    <property type="entry name" value="RRM_2"/>
    <property type="match status" value="1"/>
</dbReference>
<sequence length="498" mass="54779">MEVQVENTPHTAERLTRGSLGDGTLLSPLCLNRQSTPVSPGPLPDMPGMEINFRNTFLEVSPKLSVSMPRPQTMPNLNEQLAMGSPTYIEDLEFDFVHGDGIGLLEEAHVDTTGAFGSDVYDANTFRDACETLLSCGTNDVSDTVSGLMIEGLHSGLSPMVDIPNRGNGCSYSPASRQQYKINREVNSTQPEDLPPDMLTTVMLRNIPNKLSQMDIANAVKHEGFLGEFDFFYSPLDFKSGSNLGYAFINFTSHEVAVRFRDTIAGVLLARSVAEANTSGLYWDDSNTSSKATIITPEVSAQLMRSNKQCGVAWARIQGLEANIKHYRNSPVNELASEFRPMLFATKELVVDHPAIPAGAALPFPLPDRSNNMMTSQYHYNNNREHIAGMQQQQRQAQKFRGTNNILTQAQCAQKIFAGGLSNATSSESLASYFTLRFPMFDLVEAVVIMDRRSGVSKGFGFVTFASDEAVQHILHPMNGPHIIDGHPVVLRNYTSSR</sequence>
<protein>
    <recommendedName>
        <fullName evidence="2">RRM domain-containing protein</fullName>
    </recommendedName>
</protein>
<keyword evidence="1" id="KW-0694">RNA-binding</keyword>
<dbReference type="AlphaFoldDB" id="A0A7J6MWM8"/>
<dbReference type="PANTHER" id="PTHR15241">
    <property type="entry name" value="TRANSFORMER-2-RELATED"/>
    <property type="match status" value="1"/>
</dbReference>
<comment type="caution">
    <text evidence="3">The sequence shown here is derived from an EMBL/GenBank/DDBJ whole genome shotgun (WGS) entry which is preliminary data.</text>
</comment>
<dbReference type="PROSITE" id="PS50102">
    <property type="entry name" value="RRM"/>
    <property type="match status" value="1"/>
</dbReference>
<reference evidence="3 4" key="1">
    <citation type="submission" date="2020-04" db="EMBL/GenBank/DDBJ databases">
        <title>Perkinsus chesapeaki whole genome sequence.</title>
        <authorList>
            <person name="Bogema D.R."/>
        </authorList>
    </citation>
    <scope>NUCLEOTIDE SEQUENCE [LARGE SCALE GENOMIC DNA]</scope>
    <source>
        <strain evidence="3">ATCC PRA-425</strain>
    </source>
</reference>
<dbReference type="Gene3D" id="3.30.70.330">
    <property type="match status" value="2"/>
</dbReference>
<accession>A0A7J6MWM8</accession>
<dbReference type="InterPro" id="IPR000504">
    <property type="entry name" value="RRM_dom"/>
</dbReference>
<name>A0A7J6MWM8_PERCH</name>
<organism evidence="3 4">
    <name type="scientific">Perkinsus chesapeaki</name>
    <name type="common">Clam parasite</name>
    <name type="synonym">Perkinsus andrewsi</name>
    <dbReference type="NCBI Taxonomy" id="330153"/>
    <lineage>
        <taxon>Eukaryota</taxon>
        <taxon>Sar</taxon>
        <taxon>Alveolata</taxon>
        <taxon>Perkinsozoa</taxon>
        <taxon>Perkinsea</taxon>
        <taxon>Perkinsida</taxon>
        <taxon>Perkinsidae</taxon>
        <taxon>Perkinsus</taxon>
    </lineage>
</organism>
<dbReference type="InterPro" id="IPR007201">
    <property type="entry name" value="Mei2-like_Rrm_C"/>
</dbReference>
<dbReference type="Proteomes" id="UP000591131">
    <property type="component" value="Unassembled WGS sequence"/>
</dbReference>
<keyword evidence="4" id="KW-1185">Reference proteome</keyword>
<dbReference type="InterPro" id="IPR012677">
    <property type="entry name" value="Nucleotide-bd_a/b_plait_sf"/>
</dbReference>
<feature type="domain" description="RRM" evidence="2">
    <location>
        <begin position="414"/>
        <end position="496"/>
    </location>
</feature>
<dbReference type="InterPro" id="IPR035979">
    <property type="entry name" value="RBD_domain_sf"/>
</dbReference>
<dbReference type="OrthoDB" id="417481at2759"/>
<dbReference type="EMBL" id="JAAPAO010000039">
    <property type="protein sequence ID" value="KAF4676028.1"/>
    <property type="molecule type" value="Genomic_DNA"/>
</dbReference>
<dbReference type="SUPFAM" id="SSF54928">
    <property type="entry name" value="RNA-binding domain, RBD"/>
    <property type="match status" value="2"/>
</dbReference>
<evidence type="ECO:0000256" key="1">
    <source>
        <dbReference type="PROSITE-ProRule" id="PRU00176"/>
    </source>
</evidence>
<gene>
    <name evidence="3" type="ORF">FOL47_006829</name>
</gene>
<proteinExistence type="predicted"/>
<evidence type="ECO:0000259" key="2">
    <source>
        <dbReference type="PROSITE" id="PS50102"/>
    </source>
</evidence>
<evidence type="ECO:0000313" key="4">
    <source>
        <dbReference type="Proteomes" id="UP000591131"/>
    </source>
</evidence>
<dbReference type="GO" id="GO:0003723">
    <property type="term" value="F:RNA binding"/>
    <property type="evidence" value="ECO:0007669"/>
    <property type="project" value="UniProtKB-UniRule"/>
</dbReference>
<dbReference type="SMART" id="SM00360">
    <property type="entry name" value="RRM"/>
    <property type="match status" value="2"/>
</dbReference>
<dbReference type="Pfam" id="PF00076">
    <property type="entry name" value="RRM_1"/>
    <property type="match status" value="1"/>
</dbReference>
<evidence type="ECO:0000313" key="3">
    <source>
        <dbReference type="EMBL" id="KAF4676028.1"/>
    </source>
</evidence>